<dbReference type="EC" id="1.2.1.84" evidence="1"/>
<protein>
    <recommendedName>
        <fullName evidence="1">Fatty acyl-CoA reductase</fullName>
        <ecNumber evidence="1">1.2.1.84</ecNumber>
    </recommendedName>
</protein>
<keyword evidence="1" id="KW-0560">Oxidoreductase</keyword>
<proteinExistence type="inferred from homology"/>
<dbReference type="GO" id="GO:0035336">
    <property type="term" value="P:long-chain fatty-acyl-CoA metabolic process"/>
    <property type="evidence" value="ECO:0007669"/>
    <property type="project" value="TreeGrafter"/>
</dbReference>
<accession>A0A443RVK2</accession>
<evidence type="ECO:0000313" key="4">
    <source>
        <dbReference type="Proteomes" id="UP000288716"/>
    </source>
</evidence>
<comment type="caution">
    <text evidence="3">The sequence shown here is derived from an EMBL/GenBank/DDBJ whole genome shotgun (WGS) entry which is preliminary data.</text>
</comment>
<reference evidence="3 4" key="1">
    <citation type="journal article" date="2018" name="Gigascience">
        <title>Genomes of trombidid mites reveal novel predicted allergens and laterally-transferred genes associated with secondary metabolism.</title>
        <authorList>
            <person name="Dong X."/>
            <person name="Chaisiri K."/>
            <person name="Xia D."/>
            <person name="Armstrong S.D."/>
            <person name="Fang Y."/>
            <person name="Donnelly M.J."/>
            <person name="Kadowaki T."/>
            <person name="McGarry J.W."/>
            <person name="Darby A.C."/>
            <person name="Makepeace B.L."/>
        </authorList>
    </citation>
    <scope>NUCLEOTIDE SEQUENCE [LARGE SCALE GENOMIC DNA]</scope>
    <source>
        <strain evidence="3">UoL-UT</strain>
    </source>
</reference>
<name>A0A443RVK2_9ACAR</name>
<dbReference type="GO" id="GO:0080019">
    <property type="term" value="F:alcohol-forming very long-chain fatty acyl-CoA reductase activity"/>
    <property type="evidence" value="ECO:0007669"/>
    <property type="project" value="InterPro"/>
</dbReference>
<dbReference type="Pfam" id="PF07993">
    <property type="entry name" value="NAD_binding_4"/>
    <property type="match status" value="1"/>
</dbReference>
<dbReference type="InterPro" id="IPR026055">
    <property type="entry name" value="FAR"/>
</dbReference>
<evidence type="ECO:0000259" key="2">
    <source>
        <dbReference type="Pfam" id="PF07993"/>
    </source>
</evidence>
<dbReference type="EMBL" id="NCKV01026879">
    <property type="protein sequence ID" value="RWS19386.1"/>
    <property type="molecule type" value="Genomic_DNA"/>
</dbReference>
<feature type="non-terminal residue" evidence="3">
    <location>
        <position position="67"/>
    </location>
</feature>
<sequence>MQSPQTVRKYFKAKSVLLTGATGFFGQFIVFKLVKLCEVANIFVVLRPKKNETVEQRFANFLNSEIF</sequence>
<comment type="function">
    <text evidence="1">Catalyzes the reduction of fatty acyl-CoA to fatty alcohols.</text>
</comment>
<dbReference type="GO" id="GO:0005777">
    <property type="term" value="C:peroxisome"/>
    <property type="evidence" value="ECO:0007669"/>
    <property type="project" value="TreeGrafter"/>
</dbReference>
<keyword evidence="1" id="KW-0443">Lipid metabolism</keyword>
<evidence type="ECO:0000256" key="1">
    <source>
        <dbReference type="RuleBase" id="RU363097"/>
    </source>
</evidence>
<dbReference type="VEuPathDB" id="VectorBase:LDEU012654"/>
<evidence type="ECO:0000313" key="3">
    <source>
        <dbReference type="EMBL" id="RWS19386.1"/>
    </source>
</evidence>
<comment type="catalytic activity">
    <reaction evidence="1">
        <text>a long-chain fatty acyl-CoA + 2 NADPH + 2 H(+) = a long-chain primary fatty alcohol + 2 NADP(+) + CoA</text>
        <dbReference type="Rhea" id="RHEA:52716"/>
        <dbReference type="ChEBI" id="CHEBI:15378"/>
        <dbReference type="ChEBI" id="CHEBI:57287"/>
        <dbReference type="ChEBI" id="CHEBI:57783"/>
        <dbReference type="ChEBI" id="CHEBI:58349"/>
        <dbReference type="ChEBI" id="CHEBI:77396"/>
        <dbReference type="ChEBI" id="CHEBI:83139"/>
        <dbReference type="EC" id="1.2.1.84"/>
    </reaction>
</comment>
<keyword evidence="4" id="KW-1185">Reference proteome</keyword>
<dbReference type="SUPFAM" id="SSF51735">
    <property type="entry name" value="NAD(P)-binding Rossmann-fold domains"/>
    <property type="match status" value="1"/>
</dbReference>
<dbReference type="PANTHER" id="PTHR11011">
    <property type="entry name" value="MALE STERILITY PROTEIN 2-RELATED"/>
    <property type="match status" value="1"/>
</dbReference>
<dbReference type="STRING" id="299467.A0A443RVK2"/>
<dbReference type="InterPro" id="IPR013120">
    <property type="entry name" value="FAR_NAD-bd"/>
</dbReference>
<dbReference type="PANTHER" id="PTHR11011:SF116">
    <property type="entry name" value="FATTY ACYL-COA REDUCTASE CG5065-RELATED"/>
    <property type="match status" value="1"/>
</dbReference>
<keyword evidence="1" id="KW-0521">NADP</keyword>
<comment type="similarity">
    <text evidence="1">Belongs to the fatty acyl-CoA reductase family.</text>
</comment>
<organism evidence="3 4">
    <name type="scientific">Leptotrombidium deliense</name>
    <dbReference type="NCBI Taxonomy" id="299467"/>
    <lineage>
        <taxon>Eukaryota</taxon>
        <taxon>Metazoa</taxon>
        <taxon>Ecdysozoa</taxon>
        <taxon>Arthropoda</taxon>
        <taxon>Chelicerata</taxon>
        <taxon>Arachnida</taxon>
        <taxon>Acari</taxon>
        <taxon>Acariformes</taxon>
        <taxon>Trombidiformes</taxon>
        <taxon>Prostigmata</taxon>
        <taxon>Anystina</taxon>
        <taxon>Parasitengona</taxon>
        <taxon>Trombiculoidea</taxon>
        <taxon>Trombiculidae</taxon>
        <taxon>Leptotrombidium</taxon>
    </lineage>
</organism>
<dbReference type="AlphaFoldDB" id="A0A443RVK2"/>
<keyword evidence="1" id="KW-0444">Lipid biosynthesis</keyword>
<dbReference type="Gene3D" id="3.40.50.720">
    <property type="entry name" value="NAD(P)-binding Rossmann-like Domain"/>
    <property type="match status" value="1"/>
</dbReference>
<dbReference type="InterPro" id="IPR036291">
    <property type="entry name" value="NAD(P)-bd_dom_sf"/>
</dbReference>
<feature type="domain" description="Thioester reductase (TE)" evidence="2">
    <location>
        <begin position="18"/>
        <end position="66"/>
    </location>
</feature>
<dbReference type="GO" id="GO:0102965">
    <property type="term" value="F:alcohol-forming long-chain fatty acyl-CoA reductase activity"/>
    <property type="evidence" value="ECO:0007669"/>
    <property type="project" value="UniProtKB-EC"/>
</dbReference>
<dbReference type="OrthoDB" id="6422683at2759"/>
<gene>
    <name evidence="3" type="ORF">B4U80_10804</name>
</gene>
<dbReference type="Proteomes" id="UP000288716">
    <property type="component" value="Unassembled WGS sequence"/>
</dbReference>